<comment type="caution">
    <text evidence="1">The sequence shown here is derived from an EMBL/GenBank/DDBJ whole genome shotgun (WGS) entry which is preliminary data.</text>
</comment>
<evidence type="ECO:0000313" key="2">
    <source>
        <dbReference type="Proteomes" id="UP000887043"/>
    </source>
</evidence>
<gene>
    <name evidence="1" type="ORF">PRRU23_20010</name>
</gene>
<dbReference type="EMBL" id="BPTR01000001">
    <property type="protein sequence ID" value="GJG28301.1"/>
    <property type="molecule type" value="Genomic_DNA"/>
</dbReference>
<reference evidence="1" key="1">
    <citation type="submission" date="2021-08" db="EMBL/GenBank/DDBJ databases">
        <title>Prevotella lacticifex sp. nov., isolated from rumen of cow.</title>
        <authorList>
            <person name="Shinkai T."/>
            <person name="Ikeyama N."/>
            <person name="Kumagai M."/>
            <person name="Ohmori H."/>
            <person name="Sakamoto M."/>
            <person name="Ohkuma M."/>
            <person name="Mitsumori M."/>
        </authorList>
    </citation>
    <scope>NUCLEOTIDE SEQUENCE</scope>
    <source>
        <strain evidence="1">DSM 11371</strain>
    </source>
</reference>
<organism evidence="1 2">
    <name type="scientific">Segatella bryantii</name>
    <name type="common">Prevotella bryantii</name>
    <dbReference type="NCBI Taxonomy" id="77095"/>
    <lineage>
        <taxon>Bacteria</taxon>
        <taxon>Pseudomonadati</taxon>
        <taxon>Bacteroidota</taxon>
        <taxon>Bacteroidia</taxon>
        <taxon>Bacteroidales</taxon>
        <taxon>Prevotellaceae</taxon>
        <taxon>Segatella</taxon>
    </lineage>
</organism>
<evidence type="ECO:0000313" key="1">
    <source>
        <dbReference type="EMBL" id="GJG28301.1"/>
    </source>
</evidence>
<name>A0AA37MJB9_SEGBR</name>
<dbReference type="Proteomes" id="UP000887043">
    <property type="component" value="Unassembled WGS sequence"/>
</dbReference>
<sequence>MMLLVILIVLKKCLSYKICLNMKKIFFISIVAFALLSCMASSPQQSLQSRLFGFWAPSDYEVTVLKIDKDSLYYVDEYPIVAVPYQFAGDSMTIVGDGDTIVQHISFRKDTLVMKNQWGDVSCLVPVK</sequence>
<protein>
    <submittedName>
        <fullName evidence="1">Uncharacterized protein</fullName>
    </submittedName>
</protein>
<accession>A0AA37MJB9</accession>
<dbReference type="AlphaFoldDB" id="A0AA37MJB9"/>
<proteinExistence type="predicted"/>